<feature type="region of interest" description="Disordered" evidence="3">
    <location>
        <begin position="10"/>
        <end position="45"/>
    </location>
</feature>
<dbReference type="GO" id="GO:0005942">
    <property type="term" value="C:phosphatidylinositol 3-kinase complex"/>
    <property type="evidence" value="ECO:0007669"/>
    <property type="project" value="TreeGrafter"/>
</dbReference>
<feature type="domain" description="SH2" evidence="4">
    <location>
        <begin position="113"/>
        <end position="208"/>
    </location>
</feature>
<reference evidence="6" key="1">
    <citation type="submission" date="2020-09" db="EMBL/GenBank/DDBJ databases">
        <authorList>
            <person name="Kikuchi T."/>
        </authorList>
    </citation>
    <scope>NUCLEOTIDE SEQUENCE</scope>
    <source>
        <strain evidence="6">SH1</strain>
    </source>
</reference>
<protein>
    <recommendedName>
        <fullName evidence="8">SH2 domain-containing protein</fullName>
    </recommendedName>
</protein>
<dbReference type="InterPro" id="IPR001496">
    <property type="entry name" value="SOCS_box"/>
</dbReference>
<proteinExistence type="predicted"/>
<dbReference type="PANTHER" id="PTHR10155">
    <property type="entry name" value="PHOSPHATIDYLINOSITOL 3-KINASE REGULATORY SUBUNIT"/>
    <property type="match status" value="1"/>
</dbReference>
<dbReference type="PROSITE" id="PS50225">
    <property type="entry name" value="SOCS"/>
    <property type="match status" value="1"/>
</dbReference>
<sequence>MVYTLVTHQLESTKKRHSNMPSLALPQNPSSDLQQPSSSSESPSVSYEFRRFARKILRRAMKIIGKKESLQRNPIEFFRPNIEANGELKAHLDETRRDRCLCSGLDEAIKLPYYWGYIDKHEASQVLEDLGHGSFLLRQSGHVDFKFTVSFRCADSTVHARITKYKGQYCFKLADSRQFYSTSLAEFLEHFNKLERFLFDEPYLSKPVNRKRVFTLKEMCTAVIASKITLNTLEKLSLPSHNITEITQILER</sequence>
<dbReference type="GO" id="GO:0046935">
    <property type="term" value="F:1-phosphatidylinositol-3-kinase regulator activity"/>
    <property type="evidence" value="ECO:0007669"/>
    <property type="project" value="TreeGrafter"/>
</dbReference>
<name>A0A811LH34_9BILA</name>
<dbReference type="InterPro" id="IPR036860">
    <property type="entry name" value="SH2_dom_sf"/>
</dbReference>
<feature type="domain" description="SOCS box" evidence="5">
    <location>
        <begin position="203"/>
        <end position="240"/>
    </location>
</feature>
<evidence type="ECO:0000256" key="2">
    <source>
        <dbReference type="PROSITE-ProRule" id="PRU00191"/>
    </source>
</evidence>
<gene>
    <name evidence="6" type="ORF">BOKJ2_LOCUS12104</name>
</gene>
<evidence type="ECO:0000259" key="4">
    <source>
        <dbReference type="PROSITE" id="PS50001"/>
    </source>
</evidence>
<accession>A0A811LH34</accession>
<keyword evidence="7" id="KW-1185">Reference proteome</keyword>
<dbReference type="SUPFAM" id="SSF55550">
    <property type="entry name" value="SH2 domain"/>
    <property type="match status" value="1"/>
</dbReference>
<dbReference type="EMBL" id="CAJFCW020000005">
    <property type="protein sequence ID" value="CAG9122260.1"/>
    <property type="molecule type" value="Genomic_DNA"/>
</dbReference>
<dbReference type="SMART" id="SM00252">
    <property type="entry name" value="SH2"/>
    <property type="match status" value="1"/>
</dbReference>
<evidence type="ECO:0000256" key="1">
    <source>
        <dbReference type="ARBA" id="ARBA00022999"/>
    </source>
</evidence>
<dbReference type="InterPro" id="IPR000980">
    <property type="entry name" value="SH2"/>
</dbReference>
<organism evidence="6 7">
    <name type="scientific">Bursaphelenchus okinawaensis</name>
    <dbReference type="NCBI Taxonomy" id="465554"/>
    <lineage>
        <taxon>Eukaryota</taxon>
        <taxon>Metazoa</taxon>
        <taxon>Ecdysozoa</taxon>
        <taxon>Nematoda</taxon>
        <taxon>Chromadorea</taxon>
        <taxon>Rhabditida</taxon>
        <taxon>Tylenchina</taxon>
        <taxon>Tylenchomorpha</taxon>
        <taxon>Aphelenchoidea</taxon>
        <taxon>Aphelenchoididae</taxon>
        <taxon>Bursaphelenchus</taxon>
    </lineage>
</organism>
<dbReference type="Proteomes" id="UP000614601">
    <property type="component" value="Unassembled WGS sequence"/>
</dbReference>
<dbReference type="Pfam" id="PF00017">
    <property type="entry name" value="SH2"/>
    <property type="match status" value="1"/>
</dbReference>
<dbReference type="Proteomes" id="UP000783686">
    <property type="component" value="Unassembled WGS sequence"/>
</dbReference>
<dbReference type="GO" id="GO:0046854">
    <property type="term" value="P:phosphatidylinositol phosphate biosynthetic process"/>
    <property type="evidence" value="ECO:0007669"/>
    <property type="project" value="TreeGrafter"/>
</dbReference>
<evidence type="ECO:0008006" key="8">
    <source>
        <dbReference type="Google" id="ProtNLM"/>
    </source>
</evidence>
<evidence type="ECO:0000313" key="6">
    <source>
        <dbReference type="EMBL" id="CAD5226501.1"/>
    </source>
</evidence>
<feature type="compositionally biased region" description="Low complexity" evidence="3">
    <location>
        <begin position="26"/>
        <end position="45"/>
    </location>
</feature>
<dbReference type="PANTHER" id="PTHR10155:SF0">
    <property type="entry name" value="SUPPRESSOR OF CYTOKINE SIGNALING AT 36E, ISOFORM D"/>
    <property type="match status" value="1"/>
</dbReference>
<dbReference type="OrthoDB" id="9204160at2759"/>
<dbReference type="Gene3D" id="3.30.505.10">
    <property type="entry name" value="SH2 domain"/>
    <property type="match status" value="1"/>
</dbReference>
<evidence type="ECO:0000313" key="7">
    <source>
        <dbReference type="Proteomes" id="UP000614601"/>
    </source>
</evidence>
<dbReference type="EMBL" id="CAJFDH010000005">
    <property type="protein sequence ID" value="CAD5226501.1"/>
    <property type="molecule type" value="Genomic_DNA"/>
</dbReference>
<keyword evidence="1 2" id="KW-0727">SH2 domain</keyword>
<dbReference type="PROSITE" id="PS50001">
    <property type="entry name" value="SH2"/>
    <property type="match status" value="1"/>
</dbReference>
<comment type="caution">
    <text evidence="6">The sequence shown here is derived from an EMBL/GenBank/DDBJ whole genome shotgun (WGS) entry which is preliminary data.</text>
</comment>
<evidence type="ECO:0000256" key="3">
    <source>
        <dbReference type="SAM" id="MobiDB-lite"/>
    </source>
</evidence>
<dbReference type="AlphaFoldDB" id="A0A811LH34"/>
<evidence type="ECO:0000259" key="5">
    <source>
        <dbReference type="PROSITE" id="PS50225"/>
    </source>
</evidence>